<dbReference type="GeneID" id="107791985"/>
<dbReference type="RefSeq" id="XP_016469635.1">
    <property type="nucleotide sequence ID" value="XM_016614149.1"/>
</dbReference>
<keyword evidence="4" id="KW-1185">Reference proteome</keyword>
<evidence type="ECO:0000259" key="3">
    <source>
        <dbReference type="Pfam" id="PF11250"/>
    </source>
</evidence>
<dbReference type="InterPro" id="IPR046431">
    <property type="entry name" value="FAF_dom"/>
</dbReference>
<dbReference type="RefSeq" id="XP_016469635.1">
    <property type="nucleotide sequence ID" value="XM_016614149.2"/>
</dbReference>
<comment type="similarity">
    <text evidence="1">Belongs to the fantastic four family.</text>
</comment>
<organism evidence="4 5">
    <name type="scientific">Nicotiana tabacum</name>
    <name type="common">Common tobacco</name>
    <dbReference type="NCBI Taxonomy" id="4097"/>
    <lineage>
        <taxon>Eukaryota</taxon>
        <taxon>Viridiplantae</taxon>
        <taxon>Streptophyta</taxon>
        <taxon>Embryophyta</taxon>
        <taxon>Tracheophyta</taxon>
        <taxon>Spermatophyta</taxon>
        <taxon>Magnoliopsida</taxon>
        <taxon>eudicotyledons</taxon>
        <taxon>Gunneridae</taxon>
        <taxon>Pentapetalae</taxon>
        <taxon>asterids</taxon>
        <taxon>lamiids</taxon>
        <taxon>Solanales</taxon>
        <taxon>Solanaceae</taxon>
        <taxon>Nicotianoideae</taxon>
        <taxon>Nicotianeae</taxon>
        <taxon>Nicotiana</taxon>
    </lineage>
</organism>
<dbReference type="KEGG" id="nta:107791985"/>
<dbReference type="PANTHER" id="PTHR33155">
    <property type="entry name" value="FANTASTIC FOUR-LIKE PROTEIN (DUF3049)"/>
    <property type="match status" value="1"/>
</dbReference>
<evidence type="ECO:0000313" key="5">
    <source>
        <dbReference type="RefSeq" id="XP_016469635.1"/>
    </source>
</evidence>
<dbReference type="Pfam" id="PF11250">
    <property type="entry name" value="FAF"/>
    <property type="match status" value="1"/>
</dbReference>
<reference evidence="5" key="2">
    <citation type="submission" date="2025-08" db="UniProtKB">
        <authorList>
            <consortium name="RefSeq"/>
        </authorList>
    </citation>
    <scope>IDENTIFICATION</scope>
    <source>
        <tissue evidence="5">Leaf</tissue>
    </source>
</reference>
<evidence type="ECO:0000256" key="2">
    <source>
        <dbReference type="SAM" id="MobiDB-lite"/>
    </source>
</evidence>
<dbReference type="OMA" id="DITFGCC"/>
<reference evidence="4" key="1">
    <citation type="journal article" date="2014" name="Nat. Commun.">
        <title>The tobacco genome sequence and its comparison with those of tomato and potato.</title>
        <authorList>
            <person name="Sierro N."/>
            <person name="Battey J.N."/>
            <person name="Ouadi S."/>
            <person name="Bakaher N."/>
            <person name="Bovet L."/>
            <person name="Willig A."/>
            <person name="Goepfert S."/>
            <person name="Peitsch M.C."/>
            <person name="Ivanov N.V."/>
        </authorList>
    </citation>
    <scope>NUCLEOTIDE SEQUENCE [LARGE SCALE GENOMIC DNA]</scope>
</reference>
<feature type="domain" description="FAF" evidence="3">
    <location>
        <begin position="171"/>
        <end position="223"/>
    </location>
</feature>
<sequence>MTSTSTLYQGLQSCLEPTLLEPHVLMNKLPPLISNYLQSTTLLQMSNTSPQEAETEEENEVNGLSFNELQNQHDNSDMGCGWSFIQELENPCQYPKKGYLEDEEVYVHPLEKLCTLNTKSLEMCTESLGSETGSDISESMEEFSPFLSEKETNFHRSKSREFTKKFNRASSFPPPLTSMSGNEGVQVRPHREGGRLVLKAVIINSCNSYFQAERSDGRLRLSLLRHEECSYGEEDDEISQENEDENEDDEICSRKLGSHDIGVGEYARPSRCKASESRNKVIPSWESFWVAIS</sequence>
<dbReference type="OrthoDB" id="1916983at2759"/>
<protein>
    <submittedName>
        <fullName evidence="5">Protein FANTASTIC FOUR 2-like</fullName>
    </submittedName>
    <submittedName>
        <fullName evidence="5">Protein FANTASTIC FOUR 3-like</fullName>
    </submittedName>
</protein>
<dbReference type="AlphaFoldDB" id="A0A1S3ZZ73"/>
<dbReference type="PaxDb" id="4097-A0A1S3ZZ73"/>
<dbReference type="Proteomes" id="UP000790787">
    <property type="component" value="Chromosome 19"/>
</dbReference>
<feature type="region of interest" description="Disordered" evidence="2">
    <location>
        <begin position="167"/>
        <end position="188"/>
    </location>
</feature>
<feature type="region of interest" description="Disordered" evidence="2">
    <location>
        <begin position="232"/>
        <end position="252"/>
    </location>
</feature>
<accession>A0A1S3ZZ73</accession>
<evidence type="ECO:0000313" key="4">
    <source>
        <dbReference type="Proteomes" id="UP000790787"/>
    </source>
</evidence>
<feature type="compositionally biased region" description="Acidic residues" evidence="2">
    <location>
        <begin position="232"/>
        <end position="250"/>
    </location>
</feature>
<dbReference type="InterPro" id="IPR021410">
    <property type="entry name" value="FAF"/>
</dbReference>
<evidence type="ECO:0000256" key="1">
    <source>
        <dbReference type="ARBA" id="ARBA00008690"/>
    </source>
</evidence>
<name>A0A1S3ZZ73_TOBAC</name>
<gene>
    <name evidence="5" type="primary">LOC107791985</name>
</gene>
<dbReference type="STRING" id="4097.A0A1S3ZZ73"/>
<dbReference type="PANTHER" id="PTHR33155:SF8">
    <property type="entry name" value="PROTEIN FANTASTIC FOUR 1"/>
    <property type="match status" value="1"/>
</dbReference>
<proteinExistence type="inferred from homology"/>